<dbReference type="AlphaFoldDB" id="A0A2C5XIM7"/>
<dbReference type="Proteomes" id="UP000222788">
    <property type="component" value="Unassembled WGS sequence"/>
</dbReference>
<organism evidence="2 3">
    <name type="scientific">Ceratocystis fimbriata CBS 114723</name>
    <dbReference type="NCBI Taxonomy" id="1035309"/>
    <lineage>
        <taxon>Eukaryota</taxon>
        <taxon>Fungi</taxon>
        <taxon>Dikarya</taxon>
        <taxon>Ascomycota</taxon>
        <taxon>Pezizomycotina</taxon>
        <taxon>Sordariomycetes</taxon>
        <taxon>Hypocreomycetidae</taxon>
        <taxon>Microascales</taxon>
        <taxon>Ceratocystidaceae</taxon>
        <taxon>Ceratocystis</taxon>
    </lineage>
</organism>
<reference evidence="2 3" key="1">
    <citation type="journal article" date="2013" name="Fungal Biol.">
        <title>Analysis of microsatellite markers in the genome of the plant pathogen Ceratocystis fimbriata.</title>
        <authorList>
            <person name="Simpson M.C."/>
            <person name="Wilken P.M."/>
            <person name="Coetzee M.P."/>
            <person name="Wingfield M.J."/>
            <person name="Wingfield B.D."/>
        </authorList>
    </citation>
    <scope>NUCLEOTIDE SEQUENCE [LARGE SCALE GENOMIC DNA]</scope>
    <source>
        <strain evidence="2 3">CBS 114723</strain>
    </source>
</reference>
<evidence type="ECO:0000313" key="3">
    <source>
        <dbReference type="Proteomes" id="UP000222788"/>
    </source>
</evidence>
<feature type="compositionally biased region" description="Polar residues" evidence="1">
    <location>
        <begin position="10"/>
        <end position="21"/>
    </location>
</feature>
<accession>A0A2C5XIM7</accession>
<gene>
    <name evidence="2" type="ORF">CFIMG_000351RAa</name>
</gene>
<dbReference type="EMBL" id="APWK03000008">
    <property type="protein sequence ID" value="PHH55763.1"/>
    <property type="molecule type" value="Genomic_DNA"/>
</dbReference>
<name>A0A2C5XIM7_9PEZI</name>
<sequence>MTHDQKAGMLTTQSKPGLTLSTGPVPVRAVLYVCPYTQRLLSVREATARKDTDGHGFNGGWSRPGLETPH</sequence>
<proteinExistence type="predicted"/>
<evidence type="ECO:0000313" key="2">
    <source>
        <dbReference type="EMBL" id="PHH55763.1"/>
    </source>
</evidence>
<comment type="caution">
    <text evidence="2">The sequence shown here is derived from an EMBL/GenBank/DDBJ whole genome shotgun (WGS) entry which is preliminary data.</text>
</comment>
<keyword evidence="3" id="KW-1185">Reference proteome</keyword>
<protein>
    <submittedName>
        <fullName evidence="2">Uncharacterized protein</fullName>
    </submittedName>
</protein>
<reference evidence="2 3" key="2">
    <citation type="journal article" date="2013" name="IMA Fungus">
        <title>IMA Genome-F 1: Ceratocystis fimbriata: Draft nuclear genome sequence for the plant pathogen, Ceratocystis fimbriata.</title>
        <authorList>
            <person name="Wilken P.M."/>
            <person name="Steenkamp E.T."/>
            <person name="Wingfield M.J."/>
            <person name="de Beer Z.W."/>
            <person name="Wingfield B.D."/>
        </authorList>
    </citation>
    <scope>NUCLEOTIDE SEQUENCE [LARGE SCALE GENOMIC DNA]</scope>
    <source>
        <strain evidence="2 3">CBS 114723</strain>
    </source>
</reference>
<feature type="region of interest" description="Disordered" evidence="1">
    <location>
        <begin position="1"/>
        <end position="21"/>
    </location>
</feature>
<evidence type="ECO:0000256" key="1">
    <source>
        <dbReference type="SAM" id="MobiDB-lite"/>
    </source>
</evidence>
<feature type="region of interest" description="Disordered" evidence="1">
    <location>
        <begin position="47"/>
        <end position="70"/>
    </location>
</feature>